<reference evidence="2" key="1">
    <citation type="submission" date="2016-10" db="EMBL/GenBank/DDBJ databases">
        <authorList>
            <person name="Varghese N."/>
            <person name="Submissions S."/>
        </authorList>
    </citation>
    <scope>NUCLEOTIDE SEQUENCE [LARGE SCALE GENOMIC DNA]</scope>
    <source>
        <strain evidence="2">Gh-105</strain>
    </source>
</reference>
<gene>
    <name evidence="1" type="ORF">SAMN05192565_1561</name>
</gene>
<accession>A0A1I2XNF9</accession>
<proteinExistence type="predicted"/>
<evidence type="ECO:0000313" key="1">
    <source>
        <dbReference type="EMBL" id="SFH15034.1"/>
    </source>
</evidence>
<dbReference type="EMBL" id="FOPM01000056">
    <property type="protein sequence ID" value="SFH15034.1"/>
    <property type="molecule type" value="Genomic_DNA"/>
</dbReference>
<evidence type="ECO:0000313" key="2">
    <source>
        <dbReference type="Proteomes" id="UP000199229"/>
    </source>
</evidence>
<keyword evidence="2" id="KW-1185">Reference proteome</keyword>
<dbReference type="OrthoDB" id="1490207at2"/>
<name>A0A1I2XNF9_9HYPH</name>
<evidence type="ECO:0008006" key="3">
    <source>
        <dbReference type="Google" id="ProtNLM"/>
    </source>
</evidence>
<sequence length="103" mass="11707">MTTRDGVIFNVQCKNNLIDLSRLEADPKLFARYNRARVASYERALRKELGREALLTTELGLSHIEHLVVARFPFANDNPRIIPFSRIEDLSIIAADLTAKPQT</sequence>
<dbReference type="Proteomes" id="UP000199229">
    <property type="component" value="Unassembled WGS sequence"/>
</dbReference>
<protein>
    <recommendedName>
        <fullName evidence="3">NERD domain-containing protein</fullName>
    </recommendedName>
</protein>
<dbReference type="AlphaFoldDB" id="A0A1I2XNF9"/>
<organism evidence="1 2">
    <name type="scientific">Methylobacterium gossipiicola</name>
    <dbReference type="NCBI Taxonomy" id="582675"/>
    <lineage>
        <taxon>Bacteria</taxon>
        <taxon>Pseudomonadati</taxon>
        <taxon>Pseudomonadota</taxon>
        <taxon>Alphaproteobacteria</taxon>
        <taxon>Hyphomicrobiales</taxon>
        <taxon>Methylobacteriaceae</taxon>
        <taxon>Methylobacterium</taxon>
    </lineage>
</organism>